<dbReference type="Proteomes" id="UP000308339">
    <property type="component" value="Segment"/>
</dbReference>
<proteinExistence type="predicted"/>
<evidence type="ECO:0000313" key="1">
    <source>
        <dbReference type="EMBL" id="QBQ72926.1"/>
    </source>
</evidence>
<reference evidence="1 2" key="1">
    <citation type="journal article" date="2019" name="Microbiol. Resour. Announc.">
        <title>Complete Genome Sequence of Serratia marcescens Siphophage Serbin.</title>
        <authorList>
            <person name="Williams E.A."/>
            <person name="Hopson H."/>
            <person name="Rodriguez A."/>
            <person name="Kongari R."/>
            <person name="Bonasera R."/>
            <person name="Hernandez-Morales A.C."/>
            <person name="Liu M."/>
        </authorList>
    </citation>
    <scope>NUCLEOTIDE SEQUENCE [LARGE SCALE GENOMIC DNA]</scope>
</reference>
<dbReference type="EMBL" id="MK608336">
    <property type="protein sequence ID" value="QBQ72926.1"/>
    <property type="molecule type" value="Genomic_DNA"/>
</dbReference>
<keyword evidence="2" id="KW-1185">Reference proteome</keyword>
<evidence type="ECO:0000313" key="2">
    <source>
        <dbReference type="Proteomes" id="UP000308339"/>
    </source>
</evidence>
<name>A0A482MHB3_9CAUD</name>
<gene>
    <name evidence="1" type="ORF">CPT_Serbin_010</name>
</gene>
<protein>
    <submittedName>
        <fullName evidence="1">Head morphogenesis protein</fullName>
    </submittedName>
</protein>
<sequence>MITDEVMKAAVLLERMKNGEIKDFQKVLAQLDRAVKQVWAGYTDWPGDLTALKKKLRNAQVKIWDEYLDTLWENLENLSVHETNVESGIITSQAEIVGATVGLARPRGVWGKTLTRPITGTGDLLEPFVKNLSSAQIQRIERQVMISWGMGRTMPETLRAIRGTKENDYKDGSWNGTLSDAKSVIRTSYQHVSSVAFLESDLSAGLEEYQLVATLDSRTSQLCRSLDLTHYPVGKGPVPPLHPNCRTRMVPYWGKDDDSTATRSSATGYVPQDESFYQWLSKQPASYQDETMGKTMGQLFRNGGVKPEEFSKRVVQNLRPLNLGELRTKYPDMFKTANV</sequence>
<accession>A0A482MHB3</accession>
<organism evidence="1 2">
    <name type="scientific">Serratia phage Serbin</name>
    <dbReference type="NCBI Taxonomy" id="2562181"/>
    <lineage>
        <taxon>Viruses</taxon>
        <taxon>Duplodnaviria</taxon>
        <taxon>Heunggongvirae</taxon>
        <taxon>Uroviricota</taxon>
        <taxon>Caudoviricetes</taxon>
        <taxon>Serbinvirus</taxon>
        <taxon>Serbinvirus serbin</taxon>
    </lineage>
</organism>